<keyword evidence="2" id="KW-1185">Reference proteome</keyword>
<protein>
    <submittedName>
        <fullName evidence="1">Uncharacterized protein</fullName>
    </submittedName>
</protein>
<sequence>MKFDSGIFISSQDYDAKHSVSAGFTGLYDEKNLLKKLCDFYRTYIFAVQIIAILYDPKDSILICN</sequence>
<organism evidence="1 2">
    <name type="scientific">Marinifilum flexuosum</name>
    <dbReference type="NCBI Taxonomy" id="1117708"/>
    <lineage>
        <taxon>Bacteria</taxon>
        <taxon>Pseudomonadati</taxon>
        <taxon>Bacteroidota</taxon>
        <taxon>Bacteroidia</taxon>
        <taxon>Marinilabiliales</taxon>
        <taxon>Marinifilaceae</taxon>
    </lineage>
</organism>
<gene>
    <name evidence="1" type="ORF">BXY64_3355</name>
</gene>
<comment type="caution">
    <text evidence="1">The sequence shown here is derived from an EMBL/GenBank/DDBJ whole genome shotgun (WGS) entry which is preliminary data.</text>
</comment>
<dbReference type="Proteomes" id="UP000284531">
    <property type="component" value="Unassembled WGS sequence"/>
</dbReference>
<reference evidence="1 2" key="1">
    <citation type="submission" date="2018-09" db="EMBL/GenBank/DDBJ databases">
        <title>Genomic Encyclopedia of Archaeal and Bacterial Type Strains, Phase II (KMG-II): from individual species to whole genera.</title>
        <authorList>
            <person name="Goeker M."/>
        </authorList>
    </citation>
    <scope>NUCLEOTIDE SEQUENCE [LARGE SCALE GENOMIC DNA]</scope>
    <source>
        <strain evidence="1 2">DSM 21950</strain>
    </source>
</reference>
<dbReference type="AlphaFoldDB" id="A0A419WSW4"/>
<proteinExistence type="predicted"/>
<dbReference type="EMBL" id="RAPQ01000011">
    <property type="protein sequence ID" value="RKD98496.1"/>
    <property type="molecule type" value="Genomic_DNA"/>
</dbReference>
<dbReference type="RefSeq" id="WP_120241091.1">
    <property type="nucleotide sequence ID" value="NZ_RAPQ01000011.1"/>
</dbReference>
<evidence type="ECO:0000313" key="2">
    <source>
        <dbReference type="Proteomes" id="UP000284531"/>
    </source>
</evidence>
<accession>A0A419WSW4</accession>
<evidence type="ECO:0000313" key="1">
    <source>
        <dbReference type="EMBL" id="RKD98496.1"/>
    </source>
</evidence>
<name>A0A419WSW4_9BACT</name>